<name>A0A1D2J8Y2_PARBR</name>
<evidence type="ECO:0000256" key="1">
    <source>
        <dbReference type="SAM" id="MobiDB-lite"/>
    </source>
</evidence>
<comment type="caution">
    <text evidence="2">The sequence shown here is derived from an EMBL/GenBank/DDBJ whole genome shotgun (WGS) entry which is preliminary data.</text>
</comment>
<protein>
    <submittedName>
        <fullName evidence="2">Uncharacterized protein</fullName>
    </submittedName>
</protein>
<dbReference type="EMBL" id="LZYO01000284">
    <property type="protein sequence ID" value="ODH20358.1"/>
    <property type="molecule type" value="Genomic_DNA"/>
</dbReference>
<feature type="region of interest" description="Disordered" evidence="1">
    <location>
        <begin position="1"/>
        <end position="30"/>
    </location>
</feature>
<sequence length="122" mass="13177">MRKIWDPTEVDLFSPNKRNKPPPPSEGSPGKCLHKLTYQQLCASSGLAGGLIAVGVASAENGLGSKSTLVVSPLSQPITIDVGTIFLIEVAHRVVTFMQSTSMILIRFKHSYETRSKVKAVL</sequence>
<evidence type="ECO:0000313" key="2">
    <source>
        <dbReference type="EMBL" id="ODH20358.1"/>
    </source>
</evidence>
<accession>A0A1D2J8Y2</accession>
<reference evidence="2 3" key="1">
    <citation type="submission" date="2016-06" db="EMBL/GenBank/DDBJ databases">
        <authorList>
            <person name="Kjaerup R.B."/>
            <person name="Dalgaard T.S."/>
            <person name="Juul-Madsen H.R."/>
        </authorList>
    </citation>
    <scope>NUCLEOTIDE SEQUENCE [LARGE SCALE GENOMIC DNA]</scope>
    <source>
        <strain evidence="2 3">Pb300</strain>
    </source>
</reference>
<evidence type="ECO:0000313" key="3">
    <source>
        <dbReference type="Proteomes" id="UP000242814"/>
    </source>
</evidence>
<dbReference type="Proteomes" id="UP000242814">
    <property type="component" value="Unassembled WGS sequence"/>
</dbReference>
<gene>
    <name evidence="2" type="ORF">ACO22_05907</name>
</gene>
<organism evidence="2 3">
    <name type="scientific">Paracoccidioides brasiliensis</name>
    <dbReference type="NCBI Taxonomy" id="121759"/>
    <lineage>
        <taxon>Eukaryota</taxon>
        <taxon>Fungi</taxon>
        <taxon>Dikarya</taxon>
        <taxon>Ascomycota</taxon>
        <taxon>Pezizomycotina</taxon>
        <taxon>Eurotiomycetes</taxon>
        <taxon>Eurotiomycetidae</taxon>
        <taxon>Onygenales</taxon>
        <taxon>Ajellomycetaceae</taxon>
        <taxon>Paracoccidioides</taxon>
    </lineage>
</organism>
<dbReference type="AlphaFoldDB" id="A0A1D2J8Y2"/>
<proteinExistence type="predicted"/>